<evidence type="ECO:0000313" key="2">
    <source>
        <dbReference type="Proteomes" id="UP000265431"/>
    </source>
</evidence>
<proteinExistence type="predicted"/>
<dbReference type="AlphaFoldDB" id="A0A399QYM2"/>
<dbReference type="InterPro" id="IPR009531">
    <property type="entry name" value="DUF1150"/>
</dbReference>
<protein>
    <submittedName>
        <fullName evidence="1">DUF1150 family protein</fullName>
    </submittedName>
</protein>
<dbReference type="Proteomes" id="UP000265431">
    <property type="component" value="Unassembled WGS sequence"/>
</dbReference>
<dbReference type="RefSeq" id="WP_119379062.1">
    <property type="nucleotide sequence ID" value="NZ_QWGB01000005.1"/>
</dbReference>
<evidence type="ECO:0000313" key="1">
    <source>
        <dbReference type="EMBL" id="RIJ23873.1"/>
    </source>
</evidence>
<keyword evidence="2" id="KW-1185">Reference proteome</keyword>
<dbReference type="OrthoDB" id="7619996at2"/>
<name>A0A399QYM2_9PROT</name>
<sequence>MTTDLEHQAAKLFTAKDLVYVRQIADDELSGLPDEALEAVNDRTSLFVVANGEGEQLAIVEGRDAAFAAARAYEMQPVSVH</sequence>
<dbReference type="Pfam" id="PF06620">
    <property type="entry name" value="DUF1150"/>
    <property type="match status" value="1"/>
</dbReference>
<dbReference type="EMBL" id="QWGB01000005">
    <property type="protein sequence ID" value="RIJ23873.1"/>
    <property type="molecule type" value="Genomic_DNA"/>
</dbReference>
<reference evidence="1 2" key="1">
    <citation type="submission" date="2018-08" db="EMBL/GenBank/DDBJ databases">
        <title>Henriciella mobilis sp. nov., isolated from seawater.</title>
        <authorList>
            <person name="Cheng H."/>
            <person name="Wu Y.-H."/>
            <person name="Xu X.-W."/>
            <person name="Guo L.-L."/>
        </authorList>
    </citation>
    <scope>NUCLEOTIDE SEQUENCE [LARGE SCALE GENOMIC DNA]</scope>
    <source>
        <strain evidence="1 2">CCUG66934</strain>
    </source>
</reference>
<accession>A0A399QYM2</accession>
<gene>
    <name evidence="1" type="ORF">D1224_06365</name>
</gene>
<comment type="caution">
    <text evidence="1">The sequence shown here is derived from an EMBL/GenBank/DDBJ whole genome shotgun (WGS) entry which is preliminary data.</text>
</comment>
<organism evidence="1 2">
    <name type="scientific">Henriciella barbarensis</name>
    <dbReference type="NCBI Taxonomy" id="86342"/>
    <lineage>
        <taxon>Bacteria</taxon>
        <taxon>Pseudomonadati</taxon>
        <taxon>Pseudomonadota</taxon>
        <taxon>Alphaproteobacteria</taxon>
        <taxon>Hyphomonadales</taxon>
        <taxon>Hyphomonadaceae</taxon>
        <taxon>Henriciella</taxon>
    </lineage>
</organism>